<sequence length="200" mass="22818">MVLAKPQPFDGTRVATVEAFDGQIGLHAVTYPEWFPTNASKVAFSVLFMRDYTATWSQPYLEKVFNREPVVFDDFLNNFRSVFFDHNCQHHAKVTLQNLCQTRTLLAYTHDFNQHACTMGWANTPLMSLYQHGLKENIHLSLVMSNVEFYSLQSMQVLALKAGQTIEKAPTIQLFDAKQARLVQPNLCFRCGQAGHVMIL</sequence>
<accession>A0A0L6UAG3</accession>
<dbReference type="Pfam" id="PF03732">
    <property type="entry name" value="Retrotrans_gag"/>
    <property type="match status" value="1"/>
</dbReference>
<name>A0A0L6UAG3_9BASI</name>
<evidence type="ECO:0000313" key="2">
    <source>
        <dbReference type="EMBL" id="KNZ45501.1"/>
    </source>
</evidence>
<comment type="caution">
    <text evidence="2">The sequence shown here is derived from an EMBL/GenBank/DDBJ whole genome shotgun (WGS) entry which is preliminary data.</text>
</comment>
<protein>
    <recommendedName>
        <fullName evidence="1">Retrotransposon gag domain-containing protein</fullName>
    </recommendedName>
</protein>
<feature type="domain" description="Retrotransposon gag" evidence="1">
    <location>
        <begin position="46"/>
        <end position="136"/>
    </location>
</feature>
<reference evidence="2 3" key="1">
    <citation type="submission" date="2015-08" db="EMBL/GenBank/DDBJ databases">
        <title>Next Generation Sequencing and Analysis of the Genome of Puccinia sorghi L Schw, the Causal Agent of Maize Common Rust.</title>
        <authorList>
            <person name="Rochi L."/>
            <person name="Burguener G."/>
            <person name="Darino M."/>
            <person name="Turjanski A."/>
            <person name="Kreff E."/>
            <person name="Dieguez M.J."/>
            <person name="Sacco F."/>
        </authorList>
    </citation>
    <scope>NUCLEOTIDE SEQUENCE [LARGE SCALE GENOMIC DNA]</scope>
    <source>
        <strain evidence="2 3">RO10H11247</strain>
    </source>
</reference>
<evidence type="ECO:0000259" key="1">
    <source>
        <dbReference type="Pfam" id="PF03732"/>
    </source>
</evidence>
<proteinExistence type="predicted"/>
<dbReference type="OrthoDB" id="5552562at2759"/>
<evidence type="ECO:0000313" key="3">
    <source>
        <dbReference type="Proteomes" id="UP000037035"/>
    </source>
</evidence>
<dbReference type="AlphaFoldDB" id="A0A0L6UAG3"/>
<keyword evidence="3" id="KW-1185">Reference proteome</keyword>
<dbReference type="EMBL" id="LAVV01013560">
    <property type="protein sequence ID" value="KNZ45501.1"/>
    <property type="molecule type" value="Genomic_DNA"/>
</dbReference>
<dbReference type="Proteomes" id="UP000037035">
    <property type="component" value="Unassembled WGS sequence"/>
</dbReference>
<dbReference type="InterPro" id="IPR005162">
    <property type="entry name" value="Retrotrans_gag_dom"/>
</dbReference>
<organism evidence="2 3">
    <name type="scientific">Puccinia sorghi</name>
    <dbReference type="NCBI Taxonomy" id="27349"/>
    <lineage>
        <taxon>Eukaryota</taxon>
        <taxon>Fungi</taxon>
        <taxon>Dikarya</taxon>
        <taxon>Basidiomycota</taxon>
        <taxon>Pucciniomycotina</taxon>
        <taxon>Pucciniomycetes</taxon>
        <taxon>Pucciniales</taxon>
        <taxon>Pucciniaceae</taxon>
        <taxon>Puccinia</taxon>
    </lineage>
</organism>
<dbReference type="VEuPathDB" id="FungiDB:VP01_8059g1"/>
<gene>
    <name evidence="2" type="ORF">VP01_8059g1</name>
</gene>